<gene>
    <name evidence="1" type="ORF">PCOR1329_LOCUS6862</name>
</gene>
<evidence type="ECO:0008006" key="3">
    <source>
        <dbReference type="Google" id="ProtNLM"/>
    </source>
</evidence>
<keyword evidence="2" id="KW-1185">Reference proteome</keyword>
<comment type="caution">
    <text evidence="1">The sequence shown here is derived from an EMBL/GenBank/DDBJ whole genome shotgun (WGS) entry which is preliminary data.</text>
</comment>
<evidence type="ECO:0000313" key="1">
    <source>
        <dbReference type="EMBL" id="CAK0797932.1"/>
    </source>
</evidence>
<dbReference type="EMBL" id="CAUYUJ010001847">
    <property type="protein sequence ID" value="CAK0797932.1"/>
    <property type="molecule type" value="Genomic_DNA"/>
</dbReference>
<reference evidence="1" key="1">
    <citation type="submission" date="2023-10" db="EMBL/GenBank/DDBJ databases">
        <authorList>
            <person name="Chen Y."/>
            <person name="Shah S."/>
            <person name="Dougan E. K."/>
            <person name="Thang M."/>
            <person name="Chan C."/>
        </authorList>
    </citation>
    <scope>NUCLEOTIDE SEQUENCE [LARGE SCALE GENOMIC DNA]</scope>
</reference>
<sequence length="318" mass="32464">MDSVGLSGTSTLSFPSASFGFSCIYDASLGMVLFALSTGSATQSSPDWQYICPGEYSTTASSTTTDSTTASSTTTATVSSTITTVSTATVGPGYTLVPLGQSCYDVGLADVPSSDNCFNLAAPSLSLSFDATTYIASTAFKVSCVYAAATDTLIYSLSKGTGTAGSSDYQFLCVGQYTSTGTSTATTTATVTTTTYEDYTLLPAGQTCYEAGLQDITSTAQCFGPASAAFGFSSSQTTDFSGYGFTFTCVYKSSSAEVYFGDSSPGDTQATASYRYMCIGLVTTTASSSTTITTTATSFTTISETTVTATTTLPAAPL</sequence>
<accession>A0ABN9PXB2</accession>
<evidence type="ECO:0000313" key="2">
    <source>
        <dbReference type="Proteomes" id="UP001189429"/>
    </source>
</evidence>
<protein>
    <recommendedName>
        <fullName evidence="3">Subtilisin</fullName>
    </recommendedName>
</protein>
<proteinExistence type="predicted"/>
<dbReference type="Proteomes" id="UP001189429">
    <property type="component" value="Unassembled WGS sequence"/>
</dbReference>
<organism evidence="1 2">
    <name type="scientific">Prorocentrum cordatum</name>
    <dbReference type="NCBI Taxonomy" id="2364126"/>
    <lineage>
        <taxon>Eukaryota</taxon>
        <taxon>Sar</taxon>
        <taxon>Alveolata</taxon>
        <taxon>Dinophyceae</taxon>
        <taxon>Prorocentrales</taxon>
        <taxon>Prorocentraceae</taxon>
        <taxon>Prorocentrum</taxon>
    </lineage>
</organism>
<name>A0ABN9PXB2_9DINO</name>